<dbReference type="PANTHER" id="PTHR47782:SF12">
    <property type="entry name" value="ZN(II)2CYS6 TRANSCRIPTION FACTOR (EUROFUNG)"/>
    <property type="match status" value="1"/>
</dbReference>
<dbReference type="OrthoDB" id="25921at2759"/>
<dbReference type="GO" id="GO:0006351">
    <property type="term" value="P:DNA-templated transcription"/>
    <property type="evidence" value="ECO:0007669"/>
    <property type="project" value="InterPro"/>
</dbReference>
<keyword evidence="5" id="KW-0238">DNA-binding</keyword>
<keyword evidence="2" id="KW-0479">Metal-binding</keyword>
<evidence type="ECO:0000256" key="2">
    <source>
        <dbReference type="ARBA" id="ARBA00022723"/>
    </source>
</evidence>
<protein>
    <recommendedName>
        <fullName evidence="8">Zn(2)-C6 fungal-type domain-containing protein</fullName>
    </recommendedName>
</protein>
<dbReference type="Proteomes" id="UP000799441">
    <property type="component" value="Unassembled WGS sequence"/>
</dbReference>
<evidence type="ECO:0000256" key="6">
    <source>
        <dbReference type="ARBA" id="ARBA00023163"/>
    </source>
</evidence>
<comment type="caution">
    <text evidence="9">The sequence shown here is derived from an EMBL/GenBank/DDBJ whole genome shotgun (WGS) entry which is preliminary data.</text>
</comment>
<evidence type="ECO:0000256" key="7">
    <source>
        <dbReference type="ARBA" id="ARBA00023242"/>
    </source>
</evidence>
<keyword evidence="10" id="KW-1185">Reference proteome</keyword>
<name>A0A9P4QAH9_9PEZI</name>
<dbReference type="Gene3D" id="4.10.240.10">
    <property type="entry name" value="Zn(2)-C6 fungal-type DNA-binding domain"/>
    <property type="match status" value="1"/>
</dbReference>
<dbReference type="SMART" id="SM00906">
    <property type="entry name" value="Fungal_trans"/>
    <property type="match status" value="1"/>
</dbReference>
<keyword evidence="3" id="KW-0862">Zinc</keyword>
<sequence>MDEVQPFWHKACTKCHARKIKCDGQLPCCTNCKKTPDDCDITERIAYSYATVEDLVKQVQELKEQLGDAQRSYTRATLPPDLTTAFVNERRHDVESQLQHSGVEVETSYPTLHQVSISEELGFLSMGHPINGAQVYIGSATGSRFSKIFFKTLGSPLSNLLALHSSPEANVPTGIMHDLTCTAGLPPERAANALFSSFISKIHSWWPVICLSDLRAILRDIYVRRSGASAYYKFVAYMVFALGHNDLSVSESAVLQTMHTGSEYFATALQFYGGFHGLQNMVATCLMSIWCMHSSNPVDHADLWHMCRFTISIGIELGCHRSGKDWALNAHEIESRNRAWWCAYGLERTVAVALGRTLAIRNQAIDAEFPSAVEEDVLDAPQARMCPTLNVAGVKPAIHMFKLSAIEGDILQSVYIARPRSSLSPQALHGLSQNLQQRLAAWAEGLNEFAIPEDTLLISMKLRHALAVMLLNRPSPVFPQPDETALQSCYQASRTALQSWMSLRRDRILLQVRWNTFHEVIMTGLTWLYCCWTLQIDKHQALQTSDNCRWLLSHLETPEQPLSNYIQLYENIARSVTDCLPEESSQASHNARGIQQGDSMDWVNTRFSNEMLEASTAFDISRYDQIFWDLPELVEDDFNTALF</sequence>
<dbReference type="CDD" id="cd12148">
    <property type="entry name" value="fungal_TF_MHR"/>
    <property type="match status" value="1"/>
</dbReference>
<dbReference type="AlphaFoldDB" id="A0A9P4QAH9"/>
<dbReference type="Pfam" id="PF00172">
    <property type="entry name" value="Zn_clus"/>
    <property type="match status" value="1"/>
</dbReference>
<proteinExistence type="predicted"/>
<dbReference type="GO" id="GO:0045944">
    <property type="term" value="P:positive regulation of transcription by RNA polymerase II"/>
    <property type="evidence" value="ECO:0007669"/>
    <property type="project" value="TreeGrafter"/>
</dbReference>
<evidence type="ECO:0000313" key="10">
    <source>
        <dbReference type="Proteomes" id="UP000799441"/>
    </source>
</evidence>
<keyword evidence="6" id="KW-0804">Transcription</keyword>
<evidence type="ECO:0000259" key="8">
    <source>
        <dbReference type="PROSITE" id="PS50048"/>
    </source>
</evidence>
<dbReference type="InterPro" id="IPR052202">
    <property type="entry name" value="Yeast_MetPath_Reg"/>
</dbReference>
<dbReference type="PROSITE" id="PS00463">
    <property type="entry name" value="ZN2_CY6_FUNGAL_1"/>
    <property type="match status" value="1"/>
</dbReference>
<evidence type="ECO:0000256" key="4">
    <source>
        <dbReference type="ARBA" id="ARBA00023015"/>
    </source>
</evidence>
<accession>A0A9P4QAH9</accession>
<comment type="subcellular location">
    <subcellularLocation>
        <location evidence="1">Nucleus</location>
    </subcellularLocation>
</comment>
<dbReference type="GO" id="GO:0000981">
    <property type="term" value="F:DNA-binding transcription factor activity, RNA polymerase II-specific"/>
    <property type="evidence" value="ECO:0007669"/>
    <property type="project" value="InterPro"/>
</dbReference>
<dbReference type="PANTHER" id="PTHR47782">
    <property type="entry name" value="ZN(II)2CYS6 TRANSCRIPTION FACTOR (EUROFUNG)-RELATED"/>
    <property type="match status" value="1"/>
</dbReference>
<dbReference type="SUPFAM" id="SSF57701">
    <property type="entry name" value="Zn2/Cys6 DNA-binding domain"/>
    <property type="match status" value="1"/>
</dbReference>
<dbReference type="EMBL" id="MU003793">
    <property type="protein sequence ID" value="KAF2721087.1"/>
    <property type="molecule type" value="Genomic_DNA"/>
</dbReference>
<keyword evidence="4" id="KW-0805">Transcription regulation</keyword>
<feature type="domain" description="Zn(2)-C6 fungal-type" evidence="8">
    <location>
        <begin position="11"/>
        <end position="41"/>
    </location>
</feature>
<evidence type="ECO:0000313" key="9">
    <source>
        <dbReference type="EMBL" id="KAF2721087.1"/>
    </source>
</evidence>
<dbReference type="InterPro" id="IPR001138">
    <property type="entry name" value="Zn2Cys6_DnaBD"/>
</dbReference>
<dbReference type="GO" id="GO:0043565">
    <property type="term" value="F:sequence-specific DNA binding"/>
    <property type="evidence" value="ECO:0007669"/>
    <property type="project" value="TreeGrafter"/>
</dbReference>
<organism evidence="9 10">
    <name type="scientific">Polychaeton citri CBS 116435</name>
    <dbReference type="NCBI Taxonomy" id="1314669"/>
    <lineage>
        <taxon>Eukaryota</taxon>
        <taxon>Fungi</taxon>
        <taxon>Dikarya</taxon>
        <taxon>Ascomycota</taxon>
        <taxon>Pezizomycotina</taxon>
        <taxon>Dothideomycetes</taxon>
        <taxon>Dothideomycetidae</taxon>
        <taxon>Capnodiales</taxon>
        <taxon>Capnodiaceae</taxon>
        <taxon>Polychaeton</taxon>
    </lineage>
</organism>
<dbReference type="CDD" id="cd00067">
    <property type="entry name" value="GAL4"/>
    <property type="match status" value="1"/>
</dbReference>
<dbReference type="GO" id="GO:0008270">
    <property type="term" value="F:zinc ion binding"/>
    <property type="evidence" value="ECO:0007669"/>
    <property type="project" value="InterPro"/>
</dbReference>
<evidence type="ECO:0000256" key="1">
    <source>
        <dbReference type="ARBA" id="ARBA00004123"/>
    </source>
</evidence>
<keyword evidence="7" id="KW-0539">Nucleus</keyword>
<dbReference type="GO" id="GO:0005634">
    <property type="term" value="C:nucleus"/>
    <property type="evidence" value="ECO:0007669"/>
    <property type="project" value="UniProtKB-SubCell"/>
</dbReference>
<dbReference type="InterPro" id="IPR036864">
    <property type="entry name" value="Zn2-C6_fun-type_DNA-bd_sf"/>
</dbReference>
<dbReference type="Pfam" id="PF04082">
    <property type="entry name" value="Fungal_trans"/>
    <property type="match status" value="1"/>
</dbReference>
<evidence type="ECO:0000256" key="3">
    <source>
        <dbReference type="ARBA" id="ARBA00022833"/>
    </source>
</evidence>
<dbReference type="PROSITE" id="PS50048">
    <property type="entry name" value="ZN2_CY6_FUNGAL_2"/>
    <property type="match status" value="1"/>
</dbReference>
<evidence type="ECO:0000256" key="5">
    <source>
        <dbReference type="ARBA" id="ARBA00023125"/>
    </source>
</evidence>
<gene>
    <name evidence="9" type="ORF">K431DRAFT_346592</name>
</gene>
<dbReference type="InterPro" id="IPR007219">
    <property type="entry name" value="XnlR_reg_dom"/>
</dbReference>
<reference evidence="9" key="1">
    <citation type="journal article" date="2020" name="Stud. Mycol.">
        <title>101 Dothideomycetes genomes: a test case for predicting lifestyles and emergence of pathogens.</title>
        <authorList>
            <person name="Haridas S."/>
            <person name="Albert R."/>
            <person name="Binder M."/>
            <person name="Bloem J."/>
            <person name="Labutti K."/>
            <person name="Salamov A."/>
            <person name="Andreopoulos B."/>
            <person name="Baker S."/>
            <person name="Barry K."/>
            <person name="Bills G."/>
            <person name="Bluhm B."/>
            <person name="Cannon C."/>
            <person name="Castanera R."/>
            <person name="Culley D."/>
            <person name="Daum C."/>
            <person name="Ezra D."/>
            <person name="Gonzalez J."/>
            <person name="Henrissat B."/>
            <person name="Kuo A."/>
            <person name="Liang C."/>
            <person name="Lipzen A."/>
            <person name="Lutzoni F."/>
            <person name="Magnuson J."/>
            <person name="Mondo S."/>
            <person name="Nolan M."/>
            <person name="Ohm R."/>
            <person name="Pangilinan J."/>
            <person name="Park H.-J."/>
            <person name="Ramirez L."/>
            <person name="Alfaro M."/>
            <person name="Sun H."/>
            <person name="Tritt A."/>
            <person name="Yoshinaga Y."/>
            <person name="Zwiers L.-H."/>
            <person name="Turgeon B."/>
            <person name="Goodwin S."/>
            <person name="Spatafora J."/>
            <person name="Crous P."/>
            <person name="Grigoriev I."/>
        </authorList>
    </citation>
    <scope>NUCLEOTIDE SEQUENCE</scope>
    <source>
        <strain evidence="9">CBS 116435</strain>
    </source>
</reference>